<keyword evidence="3" id="KW-1185">Reference proteome</keyword>
<keyword evidence="2" id="KW-0378">Hydrolase</keyword>
<evidence type="ECO:0000259" key="1">
    <source>
        <dbReference type="Pfam" id="PF12146"/>
    </source>
</evidence>
<accession>A0A7V8NWG9</accession>
<gene>
    <name evidence="2" type="ORF">HRJ53_27395</name>
</gene>
<feature type="non-terminal residue" evidence="2">
    <location>
        <position position="153"/>
    </location>
</feature>
<feature type="domain" description="Serine aminopeptidase S33" evidence="1">
    <location>
        <begin position="48"/>
        <end position="137"/>
    </location>
</feature>
<organism evidence="2 3">
    <name type="scientific">Candidatus Acidiferrum panamense</name>
    <dbReference type="NCBI Taxonomy" id="2741543"/>
    <lineage>
        <taxon>Bacteria</taxon>
        <taxon>Pseudomonadati</taxon>
        <taxon>Acidobacteriota</taxon>
        <taxon>Terriglobia</taxon>
        <taxon>Candidatus Acidiferrales</taxon>
        <taxon>Candidatus Acidiferrum</taxon>
    </lineage>
</organism>
<dbReference type="Proteomes" id="UP000567293">
    <property type="component" value="Unassembled WGS sequence"/>
</dbReference>
<evidence type="ECO:0000313" key="3">
    <source>
        <dbReference type="Proteomes" id="UP000567293"/>
    </source>
</evidence>
<proteinExistence type="predicted"/>
<dbReference type="InterPro" id="IPR022742">
    <property type="entry name" value="Hydrolase_4"/>
</dbReference>
<dbReference type="AlphaFoldDB" id="A0A7V8NWG9"/>
<reference evidence="2" key="1">
    <citation type="submission" date="2020-06" db="EMBL/GenBank/DDBJ databases">
        <title>Legume-microbial interactions unlock mineral nutrients during tropical forest succession.</title>
        <authorList>
            <person name="Epihov D.Z."/>
        </authorList>
    </citation>
    <scope>NUCLEOTIDE SEQUENCE [LARGE SCALE GENOMIC DNA]</scope>
    <source>
        <strain evidence="2">Pan2503</strain>
    </source>
</reference>
<protein>
    <submittedName>
        <fullName evidence="2">Alpha/beta hydrolase</fullName>
    </submittedName>
</protein>
<name>A0A7V8NWG9_9BACT</name>
<dbReference type="InterPro" id="IPR029058">
    <property type="entry name" value="AB_hydrolase_fold"/>
</dbReference>
<dbReference type="EMBL" id="JACDQQ010002648">
    <property type="protein sequence ID" value="MBA0088732.1"/>
    <property type="molecule type" value="Genomic_DNA"/>
</dbReference>
<comment type="caution">
    <text evidence="2">The sequence shown here is derived from an EMBL/GenBank/DDBJ whole genome shotgun (WGS) entry which is preliminary data.</text>
</comment>
<dbReference type="PANTHER" id="PTHR42103:SF2">
    <property type="entry name" value="AB HYDROLASE-1 DOMAIN-CONTAINING PROTEIN"/>
    <property type="match status" value="1"/>
</dbReference>
<dbReference type="PANTHER" id="PTHR42103">
    <property type="entry name" value="ALPHA/BETA-HYDROLASES SUPERFAMILY PROTEIN"/>
    <property type="match status" value="1"/>
</dbReference>
<evidence type="ECO:0000313" key="2">
    <source>
        <dbReference type="EMBL" id="MBA0088732.1"/>
    </source>
</evidence>
<dbReference type="SUPFAM" id="SSF53474">
    <property type="entry name" value="alpha/beta-Hydrolases"/>
    <property type="match status" value="1"/>
</dbReference>
<dbReference type="Pfam" id="PF12146">
    <property type="entry name" value="Hydrolase_4"/>
    <property type="match status" value="1"/>
</dbReference>
<dbReference type="Gene3D" id="3.40.50.1820">
    <property type="entry name" value="alpha/beta hydrolase"/>
    <property type="match status" value="1"/>
</dbReference>
<sequence>MSASHHSRNFFLEGPAGRLEAILWTPSAPARHQPQLAAVVCHPHPRFGGTMHNKVVYQAAKSLDSLGLPVLRFNFRGAGLSAGEHDRGVGERDDLRAALDFVAKQFRAWPVLLAGFSFGAWVALGVGCEDGRVSELIGLGVPVNSSDFSFLRS</sequence>
<dbReference type="GO" id="GO:0016787">
    <property type="term" value="F:hydrolase activity"/>
    <property type="evidence" value="ECO:0007669"/>
    <property type="project" value="UniProtKB-KW"/>
</dbReference>